<gene>
    <name evidence="3" type="ORF">ALQ86_04837</name>
</gene>
<evidence type="ECO:0000259" key="2">
    <source>
        <dbReference type="PROSITE" id="PS50853"/>
    </source>
</evidence>
<reference evidence="3 4" key="1">
    <citation type="submission" date="2018-08" db="EMBL/GenBank/DDBJ databases">
        <title>Recombination of ecologically and evolutionarily significant loci maintains genetic cohesion in the Pseudomonas syringae species complex.</title>
        <authorList>
            <person name="Dillon M."/>
            <person name="Thakur S."/>
            <person name="Almeida R.N.D."/>
            <person name="Weir B.S."/>
            <person name="Guttman D.S."/>
        </authorList>
    </citation>
    <scope>NUCLEOTIDE SEQUENCE [LARGE SCALE GENOMIC DNA]</scope>
    <source>
        <strain evidence="3 4">ICMP 8636</strain>
    </source>
</reference>
<dbReference type="PANTHER" id="PTHR36251">
    <property type="entry name" value="FELS-1 PROPHAGE HOST SPECIFICITY PROTEIN-RELATED"/>
    <property type="match status" value="1"/>
</dbReference>
<dbReference type="InterPro" id="IPR003961">
    <property type="entry name" value="FN3_dom"/>
</dbReference>
<dbReference type="InterPro" id="IPR032876">
    <property type="entry name" value="J_dom"/>
</dbReference>
<organism evidence="3 4">
    <name type="scientific">Pseudomonas amygdali pv. eriobotryae</name>
    <dbReference type="NCBI Taxonomy" id="129137"/>
    <lineage>
        <taxon>Bacteria</taxon>
        <taxon>Pseudomonadati</taxon>
        <taxon>Pseudomonadota</taxon>
        <taxon>Gammaproteobacteria</taxon>
        <taxon>Pseudomonadales</taxon>
        <taxon>Pseudomonadaceae</taxon>
        <taxon>Pseudomonas</taxon>
        <taxon>Pseudomonas amygdali</taxon>
    </lineage>
</organism>
<dbReference type="GO" id="GO:0004553">
    <property type="term" value="F:hydrolase activity, hydrolyzing O-glycosyl compounds"/>
    <property type="evidence" value="ECO:0007669"/>
    <property type="project" value="InterPro"/>
</dbReference>
<dbReference type="SMART" id="SM00060">
    <property type="entry name" value="FN3"/>
    <property type="match status" value="2"/>
</dbReference>
<dbReference type="InterPro" id="IPR055385">
    <property type="entry name" value="GpJ_HDII-ins2"/>
</dbReference>
<evidence type="ECO:0000256" key="1">
    <source>
        <dbReference type="SAM" id="MobiDB-lite"/>
    </source>
</evidence>
<dbReference type="AlphaFoldDB" id="A0A3M3AQG6"/>
<dbReference type="InterPro" id="IPR003610">
    <property type="entry name" value="CBM5/12"/>
</dbReference>
<feature type="region of interest" description="Disordered" evidence="1">
    <location>
        <begin position="1"/>
        <end position="26"/>
    </location>
</feature>
<evidence type="ECO:0000313" key="4">
    <source>
        <dbReference type="Proteomes" id="UP000272627"/>
    </source>
</evidence>
<feature type="compositionally biased region" description="Polar residues" evidence="1">
    <location>
        <begin position="1"/>
        <end position="20"/>
    </location>
</feature>
<proteinExistence type="predicted"/>
<dbReference type="InterPro" id="IPR015406">
    <property type="entry name" value="GpJ_CSF"/>
</dbReference>
<dbReference type="GO" id="GO:0005975">
    <property type="term" value="P:carbohydrate metabolic process"/>
    <property type="evidence" value="ECO:0007669"/>
    <property type="project" value="InterPro"/>
</dbReference>
<dbReference type="GO" id="GO:0005576">
    <property type="term" value="C:extracellular region"/>
    <property type="evidence" value="ECO:0007669"/>
    <property type="project" value="InterPro"/>
</dbReference>
<protein>
    <submittedName>
        <fullName evidence="3">Putative phage host specificity protein</fullName>
    </submittedName>
</protein>
<dbReference type="SUPFAM" id="SSF49265">
    <property type="entry name" value="Fibronectin type III"/>
    <property type="match status" value="1"/>
</dbReference>
<accession>A0A3M3AQG6</accession>
<dbReference type="InterPro" id="IPR013783">
    <property type="entry name" value="Ig-like_fold"/>
</dbReference>
<dbReference type="EMBL" id="RBOA01000093">
    <property type="protein sequence ID" value="RMM02718.1"/>
    <property type="molecule type" value="Genomic_DNA"/>
</dbReference>
<comment type="caution">
    <text evidence="3">The sequence shown here is derived from an EMBL/GenBank/DDBJ whole genome shotgun (WGS) entry which is preliminary data.</text>
</comment>
<dbReference type="GO" id="GO:0030246">
    <property type="term" value="F:carbohydrate binding"/>
    <property type="evidence" value="ECO:0007669"/>
    <property type="project" value="InterPro"/>
</dbReference>
<evidence type="ECO:0000313" key="3">
    <source>
        <dbReference type="EMBL" id="RMM02718.1"/>
    </source>
</evidence>
<feature type="domain" description="Fibronectin type-III" evidence="2">
    <location>
        <begin position="777"/>
        <end position="875"/>
    </location>
</feature>
<name>A0A3M3AQG6_PSEA0</name>
<dbReference type="Proteomes" id="UP000272627">
    <property type="component" value="Unassembled WGS sequence"/>
</dbReference>
<dbReference type="InterPro" id="IPR053171">
    <property type="entry name" value="Viral_Tip_Attach_Protein"/>
</dbReference>
<dbReference type="Pfam" id="PF24801">
    <property type="entry name" value="FNIII-A_GpJ"/>
    <property type="match status" value="1"/>
</dbReference>
<dbReference type="Gene3D" id="2.60.40.10">
    <property type="entry name" value="Immunoglobulins"/>
    <property type="match status" value="2"/>
</dbReference>
<dbReference type="Gene3D" id="2.10.10.20">
    <property type="entry name" value="Carbohydrate-binding module superfamily 5/12"/>
    <property type="match status" value="1"/>
</dbReference>
<dbReference type="InterPro" id="IPR036116">
    <property type="entry name" value="FN3_sf"/>
</dbReference>
<dbReference type="Pfam" id="PF09327">
    <property type="entry name" value="Phage_Tail_Tip"/>
    <property type="match status" value="1"/>
</dbReference>
<dbReference type="SMART" id="SM00495">
    <property type="entry name" value="ChtBD3"/>
    <property type="match status" value="1"/>
</dbReference>
<dbReference type="PROSITE" id="PS50853">
    <property type="entry name" value="FN3"/>
    <property type="match status" value="1"/>
</dbReference>
<dbReference type="PANTHER" id="PTHR36251:SF2">
    <property type="entry name" value="GIFSY-2 PROPHAGE HOST SPECIFICITY PROTEIN J, PHAGE LAMBDA"/>
    <property type="match status" value="1"/>
</dbReference>
<sequence>MPIRCSTANERSAGPSSRAVSTRKTKFKYRKTPNPLRRVFYCLEIRMGAARKLVVQGAKGGESSQKQPTIAENSTASIATARIVYLWSWGPIVGPVDGLRSVKLDGTPLVAEDGTVNFPGVKWQFRNGELNQQRLEGIAESSNEVDVNQQLLSTTPYLRSINNPVLDALRVRFSWPQLQSQDQSGNINGVRIDYAIDLATDGGPFVQVLADYVDRKNVTKYERSHRLNLPAGSRWTMRVRRITPDANSSLVQDAMFVEAVAEVVDSDQEFPLTAVGCVEYDAQQFGGDIAKIAVLMRGRIVRVPANYDPETRNYATSGAGTSNGIWDGTFKEAYTNNPAWVCYDLALNPYYGLGHRIDATMVDRWNLYRIAQYCDQMVPNGMGGMHPRMTCNIYLQKQADAYAVLQDLSNIFHGMSTWDGSQITFNADMPGDPVYTYNQSQILNNGEIQYSGTRARDRHNLAMVTWDNPDQSFSTDKEPVFDEVALAESGSVNELSVEAYGCTSLAQAQRAGQYALITEQTQTRGGTFRVGLDGSIPKTGQIIAVADPMLAGRANGGRISAVAGRVITVDRDIDLPTGAKLRVNLPSGKTEARVITSLTGRRVTVAASFSEVPEAECGWILEYDDLKTMQFLVRNITRPEWHQYQLECIQHEPSKFDAIDFGAVVDIRPISGIPVGVQAAPGAVFVTQHVVIEQGIAVTNMTISWDAAPGAVAYDVEWRWGSREWVKMPRTGEQSVEVPGIYSGQYMARVRAVSALNVSSLPATSLLTNLQGKTSLPPAVTSLTATSLLFGIALKWTFPPGAEDAQRTEIWYSQTTDLAKATKLSDLAYPQSEYIMQGLLAGVTFFFWARLVDRTGNVGPWYPTGIGVMGQTSSDAGPILEMIAGQIGETELGQNLLEKIELIEQLQDQINALDGLKAYDPNHAYEKGQMVVVDGRIYQAEQAVPVSTPPPNSAYWEDVGNLLETANGLAAQVQTHTTEINELNGVVTAQASSMQALRAAYREDDGEGDLADALKGYNSAASIVQEQMTRATQNEAMARTVTQLTASVGENTGRVTELREVVTTNLASTASSIQQLSASVASANDATTKNTAAIQQTATAYADTAGKLTTMWSVKMQVTQDGKYVAAGIGLGIENTGAGLQSQFLVSADRFAVVNSMAGGATSVPFAVQNGQVFINSAFIQDGTITNAKIGNAIQSNNYVAGSAGWKLWFDGTFEINSALGSGGRQVINSAGGKVFDQNGVKRYQWGNLDA</sequence>
<dbReference type="Pfam" id="PF13550">
    <property type="entry name" value="Phage-tail_3"/>
    <property type="match status" value="1"/>
</dbReference>